<gene>
    <name evidence="2" type="ORF">FHX76_000230</name>
</gene>
<reference evidence="2 3" key="1">
    <citation type="submission" date="2020-02" db="EMBL/GenBank/DDBJ databases">
        <title>Sequencing the genomes of 1000 actinobacteria strains.</title>
        <authorList>
            <person name="Klenk H.-P."/>
        </authorList>
    </citation>
    <scope>NUCLEOTIDE SEQUENCE [LARGE SCALE GENOMIC DNA]</scope>
    <source>
        <strain evidence="2 3">DSM 27960</strain>
    </source>
</reference>
<dbReference type="InterPro" id="IPR042271">
    <property type="entry name" value="Zinicin_2_N"/>
</dbReference>
<dbReference type="AlphaFoldDB" id="A0A7X5QYS7"/>
<dbReference type="SUPFAM" id="SSF55486">
    <property type="entry name" value="Metalloproteases ('zincins'), catalytic domain"/>
    <property type="match status" value="1"/>
</dbReference>
<dbReference type="GO" id="GO:0016787">
    <property type="term" value="F:hydrolase activity"/>
    <property type="evidence" value="ECO:0007669"/>
    <property type="project" value="UniProtKB-KW"/>
</dbReference>
<accession>A0A7X5QYS7</accession>
<dbReference type="NCBIfam" id="TIGR03624">
    <property type="entry name" value="putative hydrolase"/>
    <property type="match status" value="1"/>
</dbReference>
<dbReference type="RefSeq" id="WP_167146803.1">
    <property type="nucleotide sequence ID" value="NZ_JAAMOX010000001.1"/>
</dbReference>
<evidence type="ECO:0000256" key="1">
    <source>
        <dbReference type="SAM" id="MobiDB-lite"/>
    </source>
</evidence>
<dbReference type="PANTHER" id="PTHR39420">
    <property type="match status" value="1"/>
</dbReference>
<organism evidence="2 3">
    <name type="scientific">Lysinibacter cavernae</name>
    <dbReference type="NCBI Taxonomy" id="1640652"/>
    <lineage>
        <taxon>Bacteria</taxon>
        <taxon>Bacillati</taxon>
        <taxon>Actinomycetota</taxon>
        <taxon>Actinomycetes</taxon>
        <taxon>Micrococcales</taxon>
        <taxon>Microbacteriaceae</taxon>
        <taxon>Lysinibacter</taxon>
    </lineage>
</organism>
<dbReference type="Pfam" id="PF10103">
    <property type="entry name" value="Zincin_2"/>
    <property type="match status" value="1"/>
</dbReference>
<dbReference type="PANTHER" id="PTHR39420:SF2">
    <property type="entry name" value="HYDROLASE"/>
    <property type="match status" value="1"/>
</dbReference>
<protein>
    <submittedName>
        <fullName evidence="2">Putative hydrolase</fullName>
    </submittedName>
</protein>
<keyword evidence="2" id="KW-0378">Hydrolase</keyword>
<evidence type="ECO:0000313" key="2">
    <source>
        <dbReference type="EMBL" id="NIH52362.1"/>
    </source>
</evidence>
<name>A0A7X5QYS7_9MICO</name>
<dbReference type="Gene3D" id="1.20.150.30">
    <property type="entry name" value="Zincin-like metallopeptidase, N-terminal domain"/>
    <property type="match status" value="1"/>
</dbReference>
<keyword evidence="3" id="KW-1185">Reference proteome</keyword>
<proteinExistence type="predicted"/>
<comment type="caution">
    <text evidence="2">The sequence shown here is derived from an EMBL/GenBank/DDBJ whole genome shotgun (WGS) entry which is preliminary data.</text>
</comment>
<feature type="region of interest" description="Disordered" evidence="1">
    <location>
        <begin position="450"/>
        <end position="489"/>
    </location>
</feature>
<dbReference type="InterPro" id="IPR018766">
    <property type="entry name" value="Zinicin_2"/>
</dbReference>
<evidence type="ECO:0000313" key="3">
    <source>
        <dbReference type="Proteomes" id="UP000541033"/>
    </source>
</evidence>
<dbReference type="Proteomes" id="UP000541033">
    <property type="component" value="Unassembled WGS sequence"/>
</dbReference>
<dbReference type="EMBL" id="JAAMOX010000001">
    <property type="protein sequence ID" value="NIH52362.1"/>
    <property type="molecule type" value="Genomic_DNA"/>
</dbReference>
<sequence>MADNDPTGDNDQTPDDEFQRILRDLLAGKPVEGLPDGIAIDPAQFANAAGLPNDPAAIAALFSNIQQAMNAQGDGIDWSLSINNAKAIAQPKTLEVTDAERTAFDQELAVAALWLSEATDITELAETPRLLTRTEWITRTMPTWSQLAEPVALSISNALTSAMQENAPEEMRAALGGASKLIRNIGGALFATQLGQVVGQLSQEVVSGGDIGIPLVEHDIATLLPQNVAEFGDGLDIPIDQVRLYLAVRELAHARLFRHAKWLRLHLISAITEYARGIHIDMSRLEEFASEFDPSNAEELRQALTTGAFIPAKTDAQLSAHARLESMLALIEGWVDVVTADATRRLPKADAIAETVRRRRATGGPAESAFSTLVGLELRPRRLREAATMWRRVAEVGGAEARDNLWDHPDILPTSDEIDAPELLLARLGLIEGAPTDDAESEFDQALAQLLSDDSSDRPVENDRGGIVDDQNPDAANGTPDGGDDPRPV</sequence>
<feature type="compositionally biased region" description="Basic and acidic residues" evidence="1">
    <location>
        <begin position="455"/>
        <end position="467"/>
    </location>
</feature>